<dbReference type="Proteomes" id="UP000240572">
    <property type="component" value="Unassembled WGS sequence"/>
</dbReference>
<dbReference type="RefSeq" id="WP_106521622.1">
    <property type="nucleotide sequence ID" value="NZ_PYGD01000001.1"/>
</dbReference>
<dbReference type="AlphaFoldDB" id="A0A2P8DCJ7"/>
<feature type="transmembrane region" description="Helical" evidence="5">
    <location>
        <begin position="140"/>
        <end position="159"/>
    </location>
</feature>
<evidence type="ECO:0000256" key="5">
    <source>
        <dbReference type="SAM" id="Phobius"/>
    </source>
</evidence>
<keyword evidence="3 5" id="KW-1133">Transmembrane helix</keyword>
<reference evidence="8 9" key="1">
    <citation type="submission" date="2018-03" db="EMBL/GenBank/DDBJ databases">
        <title>Genomic Encyclopedia of Type Strains, Phase III (KMG-III): the genomes of soil and plant-associated and newly described type strains.</title>
        <authorList>
            <person name="Whitman W."/>
        </authorList>
    </citation>
    <scope>NUCLEOTIDE SEQUENCE [LARGE SCALE GENOMIC DNA]</scope>
    <source>
        <strain evidence="8 9">CGMCC 1.12700</strain>
    </source>
</reference>
<evidence type="ECO:0000256" key="3">
    <source>
        <dbReference type="ARBA" id="ARBA00022989"/>
    </source>
</evidence>
<feature type="transmembrane region" description="Helical" evidence="5">
    <location>
        <begin position="74"/>
        <end position="100"/>
    </location>
</feature>
<gene>
    <name evidence="8" type="ORF">B0I18_1011106</name>
</gene>
<dbReference type="GO" id="GO:0004252">
    <property type="term" value="F:serine-type endopeptidase activity"/>
    <property type="evidence" value="ECO:0007669"/>
    <property type="project" value="InterPro"/>
</dbReference>
<keyword evidence="2 5" id="KW-0812">Transmembrane</keyword>
<feature type="transmembrane region" description="Helical" evidence="5">
    <location>
        <begin position="21"/>
        <end position="45"/>
    </location>
</feature>
<feature type="transmembrane region" description="Helical" evidence="5">
    <location>
        <begin position="112"/>
        <end position="134"/>
    </location>
</feature>
<evidence type="ECO:0000256" key="2">
    <source>
        <dbReference type="ARBA" id="ARBA00022692"/>
    </source>
</evidence>
<evidence type="ECO:0000259" key="7">
    <source>
        <dbReference type="Pfam" id="PF20216"/>
    </source>
</evidence>
<name>A0A2P8DCJ7_9BACT</name>
<feature type="domain" description="DUF6576" evidence="7">
    <location>
        <begin position="267"/>
        <end position="297"/>
    </location>
</feature>
<dbReference type="Pfam" id="PF01694">
    <property type="entry name" value="Rhomboid"/>
    <property type="match status" value="1"/>
</dbReference>
<evidence type="ECO:0000313" key="8">
    <source>
        <dbReference type="EMBL" id="PSK94943.1"/>
    </source>
</evidence>
<protein>
    <submittedName>
        <fullName evidence="8">Rhomboid family protein</fullName>
    </submittedName>
</protein>
<dbReference type="EMBL" id="PYGD01000001">
    <property type="protein sequence ID" value="PSK94943.1"/>
    <property type="molecule type" value="Genomic_DNA"/>
</dbReference>
<proteinExistence type="predicted"/>
<keyword evidence="9" id="KW-1185">Reference proteome</keyword>
<dbReference type="InterPro" id="IPR022764">
    <property type="entry name" value="Peptidase_S54_rhomboid_dom"/>
</dbReference>
<dbReference type="Gene3D" id="1.20.1540.10">
    <property type="entry name" value="Rhomboid-like"/>
    <property type="match status" value="1"/>
</dbReference>
<comment type="caution">
    <text evidence="8">The sequence shown here is derived from an EMBL/GenBank/DDBJ whole genome shotgun (WGS) entry which is preliminary data.</text>
</comment>
<feature type="transmembrane region" description="Helical" evidence="5">
    <location>
        <begin position="171"/>
        <end position="191"/>
    </location>
</feature>
<dbReference type="OrthoDB" id="680602at2"/>
<accession>A0A2P8DCJ7</accession>
<organism evidence="8 9">
    <name type="scientific">Taibaiella chishuiensis</name>
    <dbReference type="NCBI Taxonomy" id="1434707"/>
    <lineage>
        <taxon>Bacteria</taxon>
        <taxon>Pseudomonadati</taxon>
        <taxon>Bacteroidota</taxon>
        <taxon>Chitinophagia</taxon>
        <taxon>Chitinophagales</taxon>
        <taxon>Chitinophagaceae</taxon>
        <taxon>Taibaiella</taxon>
    </lineage>
</organism>
<evidence type="ECO:0000313" key="9">
    <source>
        <dbReference type="Proteomes" id="UP000240572"/>
    </source>
</evidence>
<dbReference type="InterPro" id="IPR035952">
    <property type="entry name" value="Rhomboid-like_sf"/>
</dbReference>
<dbReference type="SUPFAM" id="SSF144091">
    <property type="entry name" value="Rhomboid-like"/>
    <property type="match status" value="1"/>
</dbReference>
<dbReference type="InterPro" id="IPR046483">
    <property type="entry name" value="DUF6576"/>
</dbReference>
<dbReference type="GO" id="GO:0016020">
    <property type="term" value="C:membrane"/>
    <property type="evidence" value="ECO:0007669"/>
    <property type="project" value="UniProtKB-SubCell"/>
</dbReference>
<keyword evidence="4 5" id="KW-0472">Membrane</keyword>
<comment type="subcellular location">
    <subcellularLocation>
        <location evidence="1">Membrane</location>
        <topology evidence="1">Multi-pass membrane protein</topology>
    </subcellularLocation>
</comment>
<evidence type="ECO:0000256" key="4">
    <source>
        <dbReference type="ARBA" id="ARBA00023136"/>
    </source>
</evidence>
<evidence type="ECO:0000256" key="1">
    <source>
        <dbReference type="ARBA" id="ARBA00004141"/>
    </source>
</evidence>
<feature type="domain" description="Peptidase S54 rhomboid" evidence="6">
    <location>
        <begin position="72"/>
        <end position="214"/>
    </location>
</feature>
<evidence type="ECO:0000259" key="6">
    <source>
        <dbReference type="Pfam" id="PF01694"/>
    </source>
</evidence>
<sequence length="299" mass="33364">MKTEFTRRKEGLLSNYSHNAVMQLVAVLGMGFILLHAVNIIILVLSDEPKTVFHNIVLPQVALQSWDVFMHRPWILATYLLGHTSFWNLLSNMLWMYCFASVIQNLVGYKEIIPLYIISSLISGLAYIGVSAFWPATQGLMYLGALPGIMAFAIGAITLAPGFRFHLGENLAIPLWVLLVIFLLLNGLNFAPNSPGMLVLAGTGAITGFIYIRTLRAGNRPGLWLYNTGNTMQGWVTPKEFNPAHHQKRRNQALKQVKQEKEVSTADSVDMLLDKISQKGYDSLTAEEKELLMRASKEG</sequence>
<dbReference type="Pfam" id="PF20216">
    <property type="entry name" value="DUF6576"/>
    <property type="match status" value="1"/>
</dbReference>
<feature type="transmembrane region" description="Helical" evidence="5">
    <location>
        <begin position="197"/>
        <end position="215"/>
    </location>
</feature>